<feature type="domain" description="SBP-type" evidence="10">
    <location>
        <begin position="183"/>
        <end position="260"/>
    </location>
</feature>
<keyword evidence="3 9" id="KW-0863">Zinc-finger</keyword>
<sequence length="482" mass="54268">MESWSYASEERSYLFSDEMDFSLDAYMRSRRAMVEWDNNNNTKASYIFEKDGFISDKEVIKSVEFVDLGFPDLFRRPVHGGGQPLEASNYEHDSDSSKIVNSSTHVIALNSPLGEVESETRHPCSVVESKIHDSSLIDLKLGRLGDCNDSSSDKNDNEGFTFQPMHLSSLTKRARTSSLPTQTPVCQVYGCNKDLSSSKEYHKRHKVCDVHSKTAKVIVHGIEQRFCQQCSRFHLLAEFDDGKRSCRRRLAGHNERRRKPQFDYISGKPQKILQSCQGTKYFGASIQKSPQFAFHDMFESGIFYSGKYEQSSQIGHIKFEDESTYSSQFAVPTITNGQELSRASNSRSCALSLLSAQSHDLSRNSAGSLISQGICTQHSDGQVPETPYGIRSLDKYVSSQSFSCEINAMVVTKNRPIMPSDVGHHALQLEGHEDGDTNKPSSEHSSTVDLFQLSSHLQRVEQQRNSLQVKHENEDGCFFPTM</sequence>
<evidence type="ECO:0000256" key="6">
    <source>
        <dbReference type="ARBA" id="ARBA00023125"/>
    </source>
</evidence>
<keyword evidence="4" id="KW-0862">Zinc</keyword>
<reference evidence="11" key="1">
    <citation type="submission" date="2023-10" db="EMBL/GenBank/DDBJ databases">
        <title>Chromosome-level genome of the transformable northern wattle, Acacia crassicarpa.</title>
        <authorList>
            <person name="Massaro I."/>
            <person name="Sinha N.R."/>
            <person name="Poethig S."/>
            <person name="Leichty A.R."/>
        </authorList>
    </citation>
    <scope>NUCLEOTIDE SEQUENCE</scope>
    <source>
        <strain evidence="11">Acra3RX</strain>
        <tissue evidence="11">Leaf</tissue>
    </source>
</reference>
<keyword evidence="5" id="KW-0805">Transcription regulation</keyword>
<dbReference type="PANTHER" id="PTHR31251:SF229">
    <property type="entry name" value="SQUAMOSA PROMOTER-BINDING-LIKE PROTEIN"/>
    <property type="match status" value="1"/>
</dbReference>
<dbReference type="FunFam" id="4.10.1100.10:FF:000001">
    <property type="entry name" value="Squamosa promoter-binding-like protein 14"/>
    <property type="match status" value="1"/>
</dbReference>
<dbReference type="GO" id="GO:0003677">
    <property type="term" value="F:DNA binding"/>
    <property type="evidence" value="ECO:0007669"/>
    <property type="project" value="UniProtKB-KW"/>
</dbReference>
<gene>
    <name evidence="11" type="ORF">QN277_004027</name>
</gene>
<comment type="caution">
    <text evidence="11">The sequence shown here is derived from an EMBL/GenBank/DDBJ whole genome shotgun (WGS) entry which is preliminary data.</text>
</comment>
<dbReference type="InterPro" id="IPR044817">
    <property type="entry name" value="SBP-like"/>
</dbReference>
<organism evidence="11 12">
    <name type="scientific">Acacia crassicarpa</name>
    <name type="common">northern wattle</name>
    <dbReference type="NCBI Taxonomy" id="499986"/>
    <lineage>
        <taxon>Eukaryota</taxon>
        <taxon>Viridiplantae</taxon>
        <taxon>Streptophyta</taxon>
        <taxon>Embryophyta</taxon>
        <taxon>Tracheophyta</taxon>
        <taxon>Spermatophyta</taxon>
        <taxon>Magnoliopsida</taxon>
        <taxon>eudicotyledons</taxon>
        <taxon>Gunneridae</taxon>
        <taxon>Pentapetalae</taxon>
        <taxon>rosids</taxon>
        <taxon>fabids</taxon>
        <taxon>Fabales</taxon>
        <taxon>Fabaceae</taxon>
        <taxon>Caesalpinioideae</taxon>
        <taxon>mimosoid clade</taxon>
        <taxon>Acacieae</taxon>
        <taxon>Acacia</taxon>
    </lineage>
</organism>
<evidence type="ECO:0000256" key="5">
    <source>
        <dbReference type="ARBA" id="ARBA00023015"/>
    </source>
</evidence>
<evidence type="ECO:0000256" key="3">
    <source>
        <dbReference type="ARBA" id="ARBA00022771"/>
    </source>
</evidence>
<accession>A0AAE1IZQ9</accession>
<dbReference type="InterPro" id="IPR036893">
    <property type="entry name" value="SBP_sf"/>
</dbReference>
<protein>
    <recommendedName>
        <fullName evidence="10">SBP-type domain-containing protein</fullName>
    </recommendedName>
</protein>
<keyword evidence="7" id="KW-0804">Transcription</keyword>
<evidence type="ECO:0000259" key="10">
    <source>
        <dbReference type="PROSITE" id="PS51141"/>
    </source>
</evidence>
<proteinExistence type="predicted"/>
<dbReference type="InterPro" id="IPR004333">
    <property type="entry name" value="SBP_dom"/>
</dbReference>
<keyword evidence="12" id="KW-1185">Reference proteome</keyword>
<dbReference type="PANTHER" id="PTHR31251">
    <property type="entry name" value="SQUAMOSA PROMOTER-BINDING-LIKE PROTEIN 4"/>
    <property type="match status" value="1"/>
</dbReference>
<evidence type="ECO:0000256" key="8">
    <source>
        <dbReference type="ARBA" id="ARBA00023242"/>
    </source>
</evidence>
<dbReference type="SUPFAM" id="SSF103612">
    <property type="entry name" value="SBT domain"/>
    <property type="match status" value="1"/>
</dbReference>
<keyword evidence="2" id="KW-0479">Metal-binding</keyword>
<evidence type="ECO:0000313" key="11">
    <source>
        <dbReference type="EMBL" id="KAK4260970.1"/>
    </source>
</evidence>
<dbReference type="Gene3D" id="4.10.1100.10">
    <property type="entry name" value="Transcription factor, SBP-box domain"/>
    <property type="match status" value="1"/>
</dbReference>
<dbReference type="GO" id="GO:0008270">
    <property type="term" value="F:zinc ion binding"/>
    <property type="evidence" value="ECO:0007669"/>
    <property type="project" value="UniProtKB-KW"/>
</dbReference>
<evidence type="ECO:0000313" key="12">
    <source>
        <dbReference type="Proteomes" id="UP001293593"/>
    </source>
</evidence>
<evidence type="ECO:0000256" key="9">
    <source>
        <dbReference type="PROSITE-ProRule" id="PRU00470"/>
    </source>
</evidence>
<evidence type="ECO:0000256" key="7">
    <source>
        <dbReference type="ARBA" id="ARBA00023163"/>
    </source>
</evidence>
<name>A0AAE1IZQ9_9FABA</name>
<keyword evidence="8" id="KW-0539">Nucleus</keyword>
<dbReference type="PROSITE" id="PS51141">
    <property type="entry name" value="ZF_SBP"/>
    <property type="match status" value="1"/>
</dbReference>
<dbReference type="EMBL" id="JAWXYG010000010">
    <property type="protein sequence ID" value="KAK4260970.1"/>
    <property type="molecule type" value="Genomic_DNA"/>
</dbReference>
<comment type="subcellular location">
    <subcellularLocation>
        <location evidence="1">Nucleus</location>
    </subcellularLocation>
</comment>
<evidence type="ECO:0000256" key="2">
    <source>
        <dbReference type="ARBA" id="ARBA00022723"/>
    </source>
</evidence>
<dbReference type="Proteomes" id="UP001293593">
    <property type="component" value="Unassembled WGS sequence"/>
</dbReference>
<evidence type="ECO:0000256" key="4">
    <source>
        <dbReference type="ARBA" id="ARBA00022833"/>
    </source>
</evidence>
<evidence type="ECO:0000256" key="1">
    <source>
        <dbReference type="ARBA" id="ARBA00004123"/>
    </source>
</evidence>
<dbReference type="Pfam" id="PF03110">
    <property type="entry name" value="SBP"/>
    <property type="match status" value="1"/>
</dbReference>
<dbReference type="AlphaFoldDB" id="A0AAE1IZQ9"/>
<keyword evidence="6" id="KW-0238">DNA-binding</keyword>
<dbReference type="GO" id="GO:0005634">
    <property type="term" value="C:nucleus"/>
    <property type="evidence" value="ECO:0007669"/>
    <property type="project" value="UniProtKB-SubCell"/>
</dbReference>